<dbReference type="GO" id="GO:0000287">
    <property type="term" value="F:magnesium ion binding"/>
    <property type="evidence" value="ECO:0007669"/>
    <property type="project" value="InterPro"/>
</dbReference>
<organism evidence="1 2">
    <name type="scientific">Acidihalobacter aeolianus</name>
    <dbReference type="NCBI Taxonomy" id="2792603"/>
    <lineage>
        <taxon>Bacteria</taxon>
        <taxon>Pseudomonadati</taxon>
        <taxon>Pseudomonadota</taxon>
        <taxon>Gammaproteobacteria</taxon>
        <taxon>Chromatiales</taxon>
        <taxon>Ectothiorhodospiraceae</taxon>
        <taxon>Acidihalobacter</taxon>
    </lineage>
</organism>
<keyword evidence="1" id="KW-0255">Endonuclease</keyword>
<dbReference type="InterPro" id="IPR015278">
    <property type="entry name" value="BglII-like"/>
</dbReference>
<evidence type="ECO:0000313" key="1">
    <source>
        <dbReference type="EMBL" id="AOV18678.1"/>
    </source>
</evidence>
<accession>A0A1D8KCI8</accession>
<dbReference type="REBASE" id="162203">
    <property type="entry name" value="AprV6ORF15125P"/>
</dbReference>
<proteinExistence type="predicted"/>
<dbReference type="Gene3D" id="3.40.91.20">
    <property type="match status" value="1"/>
</dbReference>
<dbReference type="KEGG" id="aaeo:BJI67_15120"/>
<dbReference type="Pfam" id="PF09195">
    <property type="entry name" value="Endonuc-BglII"/>
    <property type="match status" value="1"/>
</dbReference>
<dbReference type="InterPro" id="IPR011338">
    <property type="entry name" value="BamHI/BglII/BstY"/>
</dbReference>
<sequence length="196" mass="22467">MSIELLPENIRQNYEVHEWKHAAAIFHADFAQEWDDLIAVLDAFRLYRSWIVEPGGRKSRVASFIDGFLAERGWLEKGFQTRMVVDDNTMETPTHKVDCFKNRIALEIEWNNKDPFFDRDLNNFRLLFELRAISIGVIITRCDALQDIFNRLGRGSSYGASTTHMSKLLPRIEGGGGGGCPVLVFGIKPELYIEDE</sequence>
<dbReference type="GO" id="GO:0009307">
    <property type="term" value="P:DNA restriction-modification system"/>
    <property type="evidence" value="ECO:0007669"/>
    <property type="project" value="InterPro"/>
</dbReference>
<dbReference type="AlphaFoldDB" id="A0A1D8KCI8"/>
<protein>
    <submittedName>
        <fullName evidence="1">Restriction endonuclease</fullName>
    </submittedName>
</protein>
<dbReference type="RefSeq" id="WP_070074201.1">
    <property type="nucleotide sequence ID" value="NZ_CP017448.1"/>
</dbReference>
<dbReference type="EMBL" id="CP017448">
    <property type="protein sequence ID" value="AOV18678.1"/>
    <property type="molecule type" value="Genomic_DNA"/>
</dbReference>
<dbReference type="GO" id="GO:0003677">
    <property type="term" value="F:DNA binding"/>
    <property type="evidence" value="ECO:0007669"/>
    <property type="project" value="InterPro"/>
</dbReference>
<keyword evidence="1" id="KW-0540">Nuclease</keyword>
<dbReference type="InterPro" id="IPR011335">
    <property type="entry name" value="Restrct_endonuc-II-like"/>
</dbReference>
<name>A0A1D8KCI8_9GAMM</name>
<reference evidence="1 2" key="1">
    <citation type="submission" date="2016-09" db="EMBL/GenBank/DDBJ databases">
        <title>Acidihalobacter prosperus V6 (DSM14174).</title>
        <authorList>
            <person name="Khaleque H.N."/>
            <person name="Ramsay J.P."/>
            <person name="Murphy R.J.T."/>
            <person name="Kaksonen A.H."/>
            <person name="Boxall N.J."/>
            <person name="Watkin E.L.J."/>
        </authorList>
    </citation>
    <scope>NUCLEOTIDE SEQUENCE [LARGE SCALE GENOMIC DNA]</scope>
    <source>
        <strain evidence="1 2">V6</strain>
    </source>
</reference>
<dbReference type="Proteomes" id="UP000095342">
    <property type="component" value="Chromosome"/>
</dbReference>
<keyword evidence="2" id="KW-1185">Reference proteome</keyword>
<dbReference type="SUPFAM" id="SSF52980">
    <property type="entry name" value="Restriction endonuclease-like"/>
    <property type="match status" value="1"/>
</dbReference>
<evidence type="ECO:0000313" key="2">
    <source>
        <dbReference type="Proteomes" id="UP000095342"/>
    </source>
</evidence>
<dbReference type="GO" id="GO:0009036">
    <property type="term" value="F:type II site-specific deoxyribonuclease activity"/>
    <property type="evidence" value="ECO:0007669"/>
    <property type="project" value="InterPro"/>
</dbReference>
<keyword evidence="1" id="KW-0378">Hydrolase</keyword>
<gene>
    <name evidence="1" type="ORF">BJI67_15120</name>
</gene>